<sequence length="260" mass="30017">MTNTTKQEKYKAWFDLARYVGVESMSDREVAEQLEFRQELLRISPKRARKRFKEIQRSGLVHIESEMPMDSRLKLVFGRTCEAMTGVMDAIDALLVALKLKTNGIACLRNPMDAYSMNAAFNDDGTINMVFDLNVEVDALLEKARYILLKERSRRNKRAPQKISESARKKIRTGHVLPILDLYIFSKLYGVPELTHGEYVEILGWSGKYCTEQFRQSRKGYALKFLERQWVDRLRANCIAYESVSLAANFSFSKIPSLSH</sequence>
<dbReference type="AlphaFoldDB" id="A0A1X7AFM6"/>
<dbReference type="EMBL" id="FWPT01000001">
    <property type="protein sequence ID" value="SMA36374.1"/>
    <property type="molecule type" value="Genomic_DNA"/>
</dbReference>
<protein>
    <submittedName>
        <fullName evidence="1">Uncharacterized protein</fullName>
    </submittedName>
</protein>
<organism evidence="1 2">
    <name type="scientific">Parendozoicomonas haliclonae</name>
    <dbReference type="NCBI Taxonomy" id="1960125"/>
    <lineage>
        <taxon>Bacteria</taxon>
        <taxon>Pseudomonadati</taxon>
        <taxon>Pseudomonadota</taxon>
        <taxon>Gammaproteobacteria</taxon>
        <taxon>Oceanospirillales</taxon>
        <taxon>Endozoicomonadaceae</taxon>
        <taxon>Parendozoicomonas</taxon>
    </lineage>
</organism>
<dbReference type="InterPro" id="IPR045664">
    <property type="entry name" value="DUF6387"/>
</dbReference>
<gene>
    <name evidence="1" type="ORF">EHSB41UT_00632</name>
</gene>
<proteinExistence type="predicted"/>
<dbReference type="Pfam" id="PF19924">
    <property type="entry name" value="DUF6387"/>
    <property type="match status" value="1"/>
</dbReference>
<reference evidence="1 2" key="1">
    <citation type="submission" date="2017-03" db="EMBL/GenBank/DDBJ databases">
        <authorList>
            <person name="Afonso C.L."/>
            <person name="Miller P.J."/>
            <person name="Scott M.A."/>
            <person name="Spackman E."/>
            <person name="Goraichik I."/>
            <person name="Dimitrov K.M."/>
            <person name="Suarez D.L."/>
            <person name="Swayne D.E."/>
        </authorList>
    </citation>
    <scope>NUCLEOTIDE SEQUENCE [LARGE SCALE GENOMIC DNA]</scope>
    <source>
        <strain evidence="1">SB41UT1</strain>
    </source>
</reference>
<evidence type="ECO:0000313" key="1">
    <source>
        <dbReference type="EMBL" id="SMA36374.1"/>
    </source>
</evidence>
<evidence type="ECO:0000313" key="2">
    <source>
        <dbReference type="Proteomes" id="UP000196573"/>
    </source>
</evidence>
<dbReference type="RefSeq" id="WP_087106777.1">
    <property type="nucleotide sequence ID" value="NZ_CBCSCN010000004.1"/>
</dbReference>
<accession>A0A1X7AFM6</accession>
<keyword evidence="2" id="KW-1185">Reference proteome</keyword>
<name>A0A1X7AFM6_9GAMM</name>
<dbReference type="Proteomes" id="UP000196573">
    <property type="component" value="Unassembled WGS sequence"/>
</dbReference>